<comment type="caution">
    <text evidence="1">The sequence shown here is derived from an EMBL/GenBank/DDBJ whole genome shotgun (WGS) entry which is preliminary data.</text>
</comment>
<sequence>MSTERDIDIDTRLAELARLCQGSLQGRVLACLQEHRKPLSARDIAEALELPSAEGIERACHALAADGRAVVDSLGSHRRLMWRSVDAGHCDWCGIYDHHLVAGECPQCRDRVSVAHRIVRDAEQRRKEEERSA</sequence>
<accession>A0A2U2N1A4</accession>
<name>A0A2U2N1A4_9GAMM</name>
<evidence type="ECO:0000313" key="2">
    <source>
        <dbReference type="Proteomes" id="UP000245474"/>
    </source>
</evidence>
<gene>
    <name evidence="1" type="ORF">DEM34_10695</name>
</gene>
<reference evidence="1 2" key="1">
    <citation type="submission" date="2018-05" db="EMBL/GenBank/DDBJ databases">
        <title>Spiribacter halobius sp. nov., a moderately halophilic bacterium isolated from marine solar saltern.</title>
        <authorList>
            <person name="Zheng W.-S."/>
            <person name="Lu D.-C."/>
            <person name="Du Z.-J."/>
        </authorList>
    </citation>
    <scope>NUCLEOTIDE SEQUENCE [LARGE SCALE GENOMIC DNA]</scope>
    <source>
        <strain evidence="1 2">E85</strain>
    </source>
</reference>
<organism evidence="1 2">
    <name type="scientific">Sediminicurvatus halobius</name>
    <dbReference type="NCBI Taxonomy" id="2182432"/>
    <lineage>
        <taxon>Bacteria</taxon>
        <taxon>Pseudomonadati</taxon>
        <taxon>Pseudomonadota</taxon>
        <taxon>Gammaproteobacteria</taxon>
        <taxon>Chromatiales</taxon>
        <taxon>Ectothiorhodospiraceae</taxon>
        <taxon>Sediminicurvatus</taxon>
    </lineage>
</organism>
<dbReference type="OrthoDB" id="9256200at2"/>
<keyword evidence="2" id="KW-1185">Reference proteome</keyword>
<proteinExistence type="predicted"/>
<dbReference type="AlphaFoldDB" id="A0A2U2N1A4"/>
<dbReference type="Proteomes" id="UP000245474">
    <property type="component" value="Unassembled WGS sequence"/>
</dbReference>
<dbReference type="EMBL" id="QFFI01000015">
    <property type="protein sequence ID" value="PWG62827.1"/>
    <property type="molecule type" value="Genomic_DNA"/>
</dbReference>
<protein>
    <submittedName>
        <fullName evidence="1">Uncharacterized protein</fullName>
    </submittedName>
</protein>
<evidence type="ECO:0000313" key="1">
    <source>
        <dbReference type="EMBL" id="PWG62827.1"/>
    </source>
</evidence>
<dbReference type="RefSeq" id="WP_109678806.1">
    <property type="nucleotide sequence ID" value="NZ_CP086615.1"/>
</dbReference>